<proteinExistence type="predicted"/>
<sequence>MEDTEFGAAPAAAAAGAGRASVARASTATVTGRKASTAASRKASTVDATTLPRASVTWYDESGFGSYTESSCSSTPRGTILKEQGPPSAPPCCLHLQRLAVLRQQAENKPSNTDTAGPLPFFSSSPFTLGPPMGPSAPSETVAAGGVAAEAKEEGAPAVPAGAAPLEGGEAAAAAVAAQGSLWNQGVTPLRSLMETMISEGPPGAPQLQRAAASFTSRSRAPSLTKPKDAYQGKYFGTNWLGLLLPPERLPPLYSLDENAINYHLLPLSLLHKFRGAPAAPPVDEAPLPQTPPPERVRGPSVAPVDKKKPAKKGGNKKKKKKTRGAKGAPKKAPPVGPPPSSLLPTIENYWGRPDWWPSQETLPGAPLKPTTSVMGPNSEKDRAEYLRCVEGVGCLEGDGAPWLTDRQLGALIMRVGGGLSLEYLDLSSCEEIMDLSFLKEMRPRLRFSLKALISDPCSLKFRTVGCLLHLKWLEELQIARCPDFSDDCKRAVLWGLEFKFCGLELPCLEQLKNGTGLQVFFSNHPELLNLNISFCCRTESDAKLSACLGLLPDLQEIDCSGCDTVSNGVLLRLSESCKGLRGLRLAGASSLRDEGLALLARLNCFKHLSLLDVRGCTELSAMSIEVVLRGAPSLSFVYLDGVNKISDDQLKQIKSKYPSCTFVRRSETEKNARGMPLYRKISTPEKKKKKPPPQ</sequence>
<reference evidence="2" key="1">
    <citation type="submission" date="2013-10" db="EMBL/GenBank/DDBJ databases">
        <title>Genomic analysis of the causative agents of coccidiosis in chickens.</title>
        <authorList>
            <person name="Reid A.J."/>
            <person name="Blake D."/>
            <person name="Billington K."/>
            <person name="Browne H."/>
            <person name="Dunn M."/>
            <person name="Hung S."/>
            <person name="Kawahara F."/>
            <person name="Miranda-Saavedra D."/>
            <person name="Mourier T."/>
            <person name="Nagra H."/>
            <person name="Otto T.D."/>
            <person name="Rawlings N."/>
            <person name="Sanchez A."/>
            <person name="Sanders M."/>
            <person name="Subramaniam C."/>
            <person name="Tay Y."/>
            <person name="Dear P."/>
            <person name="Doerig C."/>
            <person name="Gruber A."/>
            <person name="Parkinson J."/>
            <person name="Shirley M."/>
            <person name="Wan K.L."/>
            <person name="Berriman M."/>
            <person name="Tomley F."/>
            <person name="Pain A."/>
        </authorList>
    </citation>
    <scope>NUCLEOTIDE SEQUENCE [LARGE SCALE GENOMIC DNA]</scope>
    <source>
        <strain evidence="2">Weybridge</strain>
    </source>
</reference>
<evidence type="ECO:0000313" key="2">
    <source>
        <dbReference type="EMBL" id="CDJ56573.1"/>
    </source>
</evidence>
<dbReference type="GO" id="GO:0031146">
    <property type="term" value="P:SCF-dependent proteasomal ubiquitin-dependent protein catabolic process"/>
    <property type="evidence" value="ECO:0007669"/>
    <property type="project" value="TreeGrafter"/>
</dbReference>
<accession>U6M0H7</accession>
<reference evidence="2" key="2">
    <citation type="submission" date="2013-10" db="EMBL/GenBank/DDBJ databases">
        <authorList>
            <person name="Aslett M."/>
        </authorList>
    </citation>
    <scope>NUCLEOTIDE SEQUENCE [LARGE SCALE GENOMIC DNA]</scope>
    <source>
        <strain evidence="2">Weybridge</strain>
    </source>
</reference>
<dbReference type="EMBL" id="HG718996">
    <property type="protein sequence ID" value="CDJ56573.1"/>
    <property type="molecule type" value="Genomic_DNA"/>
</dbReference>
<dbReference type="RefSeq" id="XP_013333224.1">
    <property type="nucleotide sequence ID" value="XM_013477770.1"/>
</dbReference>
<feature type="compositionally biased region" description="Basic residues" evidence="1">
    <location>
        <begin position="309"/>
        <end position="325"/>
    </location>
</feature>
<feature type="region of interest" description="Disordered" evidence="1">
    <location>
        <begin position="1"/>
        <end position="47"/>
    </location>
</feature>
<organism evidence="2 3">
    <name type="scientific">Eimeria maxima</name>
    <name type="common">Coccidian parasite</name>
    <dbReference type="NCBI Taxonomy" id="5804"/>
    <lineage>
        <taxon>Eukaryota</taxon>
        <taxon>Sar</taxon>
        <taxon>Alveolata</taxon>
        <taxon>Apicomplexa</taxon>
        <taxon>Conoidasida</taxon>
        <taxon>Coccidia</taxon>
        <taxon>Eucoccidiorida</taxon>
        <taxon>Eimeriorina</taxon>
        <taxon>Eimeriidae</taxon>
        <taxon>Eimeria</taxon>
    </lineage>
</organism>
<dbReference type="GeneID" id="25336012"/>
<dbReference type="GO" id="GO:0019005">
    <property type="term" value="C:SCF ubiquitin ligase complex"/>
    <property type="evidence" value="ECO:0007669"/>
    <property type="project" value="TreeGrafter"/>
</dbReference>
<feature type="region of interest" description="Disordered" evidence="1">
    <location>
        <begin position="66"/>
        <end position="87"/>
    </location>
</feature>
<feature type="region of interest" description="Disordered" evidence="1">
    <location>
        <begin position="281"/>
        <end position="344"/>
    </location>
</feature>
<feature type="compositionally biased region" description="Polar residues" evidence="1">
    <location>
        <begin position="66"/>
        <end position="77"/>
    </location>
</feature>
<gene>
    <name evidence="2" type="ORF">EMWEY_00020260</name>
</gene>
<keyword evidence="3" id="KW-1185">Reference proteome</keyword>
<name>U6M0H7_EIMMA</name>
<dbReference type="OrthoDB" id="348194at2759"/>
<dbReference type="PANTHER" id="PTHR13318">
    <property type="entry name" value="PARTNER OF PAIRED, ISOFORM B-RELATED"/>
    <property type="match status" value="1"/>
</dbReference>
<evidence type="ECO:0000256" key="1">
    <source>
        <dbReference type="SAM" id="MobiDB-lite"/>
    </source>
</evidence>
<dbReference type="AlphaFoldDB" id="U6M0H7"/>
<protein>
    <recommendedName>
        <fullName evidence="4">Leucine rich repeat protein</fullName>
    </recommendedName>
</protein>
<dbReference type="InterPro" id="IPR032675">
    <property type="entry name" value="LRR_dom_sf"/>
</dbReference>
<feature type="compositionally biased region" description="Pro residues" evidence="1">
    <location>
        <begin position="332"/>
        <end position="342"/>
    </location>
</feature>
<evidence type="ECO:0000313" key="3">
    <source>
        <dbReference type="Proteomes" id="UP000030763"/>
    </source>
</evidence>
<dbReference type="OMA" id="IARCPDF"/>
<dbReference type="Proteomes" id="UP000030763">
    <property type="component" value="Unassembled WGS sequence"/>
</dbReference>
<dbReference type="SUPFAM" id="SSF52047">
    <property type="entry name" value="RNI-like"/>
    <property type="match status" value="1"/>
</dbReference>
<evidence type="ECO:0008006" key="4">
    <source>
        <dbReference type="Google" id="ProtNLM"/>
    </source>
</evidence>
<feature type="region of interest" description="Disordered" evidence="1">
    <location>
        <begin position="668"/>
        <end position="695"/>
    </location>
</feature>
<dbReference type="Gene3D" id="3.80.10.10">
    <property type="entry name" value="Ribonuclease Inhibitor"/>
    <property type="match status" value="1"/>
</dbReference>
<feature type="compositionally biased region" description="Low complexity" evidence="1">
    <location>
        <begin position="8"/>
        <end position="45"/>
    </location>
</feature>
<dbReference type="VEuPathDB" id="ToxoDB:EMWEY_00020260"/>